<keyword evidence="6 7" id="KW-0472">Membrane</keyword>
<feature type="compositionally biased region" description="Low complexity" evidence="8">
    <location>
        <begin position="1"/>
        <end position="28"/>
    </location>
</feature>
<keyword evidence="11" id="KW-1185">Reference proteome</keyword>
<comment type="similarity">
    <text evidence="7">Belongs to the binding-protein-dependent transport system permease family.</text>
</comment>
<evidence type="ECO:0000256" key="8">
    <source>
        <dbReference type="SAM" id="MobiDB-lite"/>
    </source>
</evidence>
<dbReference type="Proteomes" id="UP000224130">
    <property type="component" value="Unassembled WGS sequence"/>
</dbReference>
<keyword evidence="3" id="KW-1003">Cell membrane</keyword>
<keyword evidence="5 7" id="KW-1133">Transmembrane helix</keyword>
<protein>
    <submittedName>
        <fullName evidence="10">NitT/TauT family transport system permease protein</fullName>
    </submittedName>
</protein>
<organism evidence="10 11">
    <name type="scientific">Isoptericola jiangsuensis</name>
    <dbReference type="NCBI Taxonomy" id="548579"/>
    <lineage>
        <taxon>Bacteria</taxon>
        <taxon>Bacillati</taxon>
        <taxon>Actinomycetota</taxon>
        <taxon>Actinomycetes</taxon>
        <taxon>Micrococcales</taxon>
        <taxon>Promicromonosporaceae</taxon>
        <taxon>Isoptericola</taxon>
    </lineage>
</organism>
<evidence type="ECO:0000256" key="4">
    <source>
        <dbReference type="ARBA" id="ARBA00022692"/>
    </source>
</evidence>
<feature type="transmembrane region" description="Helical" evidence="7">
    <location>
        <begin position="188"/>
        <end position="209"/>
    </location>
</feature>
<gene>
    <name evidence="10" type="ORF">ATJ88_0524</name>
</gene>
<evidence type="ECO:0000256" key="3">
    <source>
        <dbReference type="ARBA" id="ARBA00022475"/>
    </source>
</evidence>
<comment type="caution">
    <text evidence="10">The sequence shown here is derived from an EMBL/GenBank/DDBJ whole genome shotgun (WGS) entry which is preliminary data.</text>
</comment>
<dbReference type="PROSITE" id="PS50928">
    <property type="entry name" value="ABC_TM1"/>
    <property type="match status" value="1"/>
</dbReference>
<dbReference type="Gene3D" id="1.10.3720.10">
    <property type="entry name" value="MetI-like"/>
    <property type="match status" value="1"/>
</dbReference>
<feature type="domain" description="ABC transmembrane type-1" evidence="9">
    <location>
        <begin position="124"/>
        <end position="307"/>
    </location>
</feature>
<dbReference type="SUPFAM" id="SSF161098">
    <property type="entry name" value="MetI-like"/>
    <property type="match status" value="1"/>
</dbReference>
<evidence type="ECO:0000259" key="9">
    <source>
        <dbReference type="PROSITE" id="PS50928"/>
    </source>
</evidence>
<evidence type="ECO:0000256" key="5">
    <source>
        <dbReference type="ARBA" id="ARBA00022989"/>
    </source>
</evidence>
<evidence type="ECO:0000313" key="10">
    <source>
        <dbReference type="EMBL" id="PFG41876.1"/>
    </source>
</evidence>
<dbReference type="OrthoDB" id="3173654at2"/>
<keyword evidence="4 7" id="KW-0812">Transmembrane</keyword>
<evidence type="ECO:0000256" key="6">
    <source>
        <dbReference type="ARBA" id="ARBA00023136"/>
    </source>
</evidence>
<feature type="transmembrane region" description="Helical" evidence="7">
    <location>
        <begin position="123"/>
        <end position="147"/>
    </location>
</feature>
<dbReference type="GO" id="GO:0055085">
    <property type="term" value="P:transmembrane transport"/>
    <property type="evidence" value="ECO:0007669"/>
    <property type="project" value="InterPro"/>
</dbReference>
<dbReference type="Pfam" id="PF00528">
    <property type="entry name" value="BPD_transp_1"/>
    <property type="match status" value="1"/>
</dbReference>
<feature type="region of interest" description="Disordered" evidence="8">
    <location>
        <begin position="1"/>
        <end position="60"/>
    </location>
</feature>
<evidence type="ECO:0000256" key="1">
    <source>
        <dbReference type="ARBA" id="ARBA00004651"/>
    </source>
</evidence>
<feature type="transmembrane region" description="Helical" evidence="7">
    <location>
        <begin position="287"/>
        <end position="309"/>
    </location>
</feature>
<proteinExistence type="inferred from homology"/>
<keyword evidence="2 7" id="KW-0813">Transport</keyword>
<evidence type="ECO:0000313" key="11">
    <source>
        <dbReference type="Proteomes" id="UP000224130"/>
    </source>
</evidence>
<evidence type="ECO:0000256" key="2">
    <source>
        <dbReference type="ARBA" id="ARBA00022448"/>
    </source>
</evidence>
<comment type="subcellular location">
    <subcellularLocation>
        <location evidence="1 7">Cell membrane</location>
        <topology evidence="1 7">Multi-pass membrane protein</topology>
    </subcellularLocation>
</comment>
<accession>A0A2A9ETH8</accession>
<reference evidence="10 11" key="1">
    <citation type="submission" date="2017-10" db="EMBL/GenBank/DDBJ databases">
        <title>Sequencing the genomes of 1000 actinobacteria strains.</title>
        <authorList>
            <person name="Klenk H.-P."/>
        </authorList>
    </citation>
    <scope>NUCLEOTIDE SEQUENCE [LARGE SCALE GENOMIC DNA]</scope>
    <source>
        <strain evidence="10 11">DSM 21863</strain>
    </source>
</reference>
<feature type="transmembrane region" description="Helical" evidence="7">
    <location>
        <begin position="70"/>
        <end position="92"/>
    </location>
</feature>
<feature type="compositionally biased region" description="Low complexity" evidence="8">
    <location>
        <begin position="37"/>
        <end position="52"/>
    </location>
</feature>
<dbReference type="AlphaFoldDB" id="A0A2A9ETH8"/>
<dbReference type="RefSeq" id="WP_098462477.1">
    <property type="nucleotide sequence ID" value="NZ_PDJJ01000001.1"/>
</dbReference>
<name>A0A2A9ETH8_9MICO</name>
<dbReference type="InterPro" id="IPR035906">
    <property type="entry name" value="MetI-like_sf"/>
</dbReference>
<dbReference type="EMBL" id="PDJJ01000001">
    <property type="protein sequence ID" value="PFG41876.1"/>
    <property type="molecule type" value="Genomic_DNA"/>
</dbReference>
<dbReference type="PANTHER" id="PTHR30151">
    <property type="entry name" value="ALKANE SULFONATE ABC TRANSPORTER-RELATED, MEMBRANE SUBUNIT"/>
    <property type="match status" value="1"/>
</dbReference>
<sequence>MSTPATDQTATPTAPQEVPVPTTVLPPTATTPPADPAPATADAPPAKPAGGTPSRGGAGRRTAAKVAAKVGPTTAAVGGLVAIWYAVSYLVLPPERQFLLPPPHEVLANTLGNPNIMGPMLDALWQTVGVALCGLAVAVVLGIGYAVVMVQSLWAEKILYPYAVILQTIPILALTPLIGIWMGYGFSARIVVCVIIALFPMIANTLFGLQSAGAMAHDLFTLNKATPAQRLFKLQFPAALPSIFTGLRNAAGLSVIGAIVGDFFFQQGSPGIGGLLRTYTLRLNMDALFMAIILTALFGVLVFSVFAALDRAVIGRWYGRPAR</sequence>
<dbReference type="GO" id="GO:0005886">
    <property type="term" value="C:plasma membrane"/>
    <property type="evidence" value="ECO:0007669"/>
    <property type="project" value="UniProtKB-SubCell"/>
</dbReference>
<feature type="transmembrane region" description="Helical" evidence="7">
    <location>
        <begin position="159"/>
        <end position="182"/>
    </location>
</feature>
<dbReference type="PANTHER" id="PTHR30151:SF41">
    <property type="entry name" value="ABC TRANSPORTER PERMEASE PROTEIN"/>
    <property type="match status" value="1"/>
</dbReference>
<dbReference type="InterPro" id="IPR000515">
    <property type="entry name" value="MetI-like"/>
</dbReference>
<evidence type="ECO:0000256" key="7">
    <source>
        <dbReference type="RuleBase" id="RU363032"/>
    </source>
</evidence>